<dbReference type="PANTHER" id="PTHR12286">
    <property type="entry name" value="SACCHAROPINE DEHYDROGENASE-LIKE OXIDOREDUCTASE"/>
    <property type="match status" value="1"/>
</dbReference>
<feature type="transmembrane region" description="Helical" evidence="2">
    <location>
        <begin position="278"/>
        <end position="299"/>
    </location>
</feature>
<dbReference type="Pfam" id="PF03435">
    <property type="entry name" value="Sacchrp_dh_NADP"/>
    <property type="match status" value="1"/>
</dbReference>
<keyword evidence="2" id="KW-1133">Transmembrane helix</keyword>
<dbReference type="GO" id="GO:0009247">
    <property type="term" value="P:glycolipid biosynthetic process"/>
    <property type="evidence" value="ECO:0007669"/>
    <property type="project" value="TreeGrafter"/>
</dbReference>
<comment type="similarity">
    <text evidence="1">Belongs to the saccharopine dehydrogenase family.</text>
</comment>
<comment type="caution">
    <text evidence="4">The sequence shown here is derived from an EMBL/GenBank/DDBJ whole genome shotgun (WGS) entry which is preliminary data.</text>
</comment>
<keyword evidence="2" id="KW-0812">Transmembrane</keyword>
<dbReference type="GO" id="GO:0005886">
    <property type="term" value="C:plasma membrane"/>
    <property type="evidence" value="ECO:0007669"/>
    <property type="project" value="TreeGrafter"/>
</dbReference>
<evidence type="ECO:0000256" key="2">
    <source>
        <dbReference type="SAM" id="Phobius"/>
    </source>
</evidence>
<evidence type="ECO:0000313" key="4">
    <source>
        <dbReference type="EMBL" id="KAE9985125.1"/>
    </source>
</evidence>
<evidence type="ECO:0000259" key="3">
    <source>
        <dbReference type="Pfam" id="PF03435"/>
    </source>
</evidence>
<sequence length="407" mass="43843">MTQIKNLDIVLFGATGYTGRLAAEHIAKTFPISLKWAIAGRSKSSLELLAIRLKEISGDRIQPELVELELEGEALDALVARAHVVINGVGPYHRYSTPVLVACANAGTHYVDFSTETPWQKEMIDTYHETAKKNGAIIIPALSLASPSDLLAFLIATSVQKNHPGTAIEVVTAGKLELNGMQGGSFDTILKTMETYGTGWLKGDPWAFSPRTKPTSAKAPSVSERLTGHRFIPALGHLATSFVGISIESVVLRSAGLKPELYGPDFVYHEYLPVPNTFAAVVVQLLTKFGAFVLGLGVLRSLLRRLSFEPGSGPDLDAAREKESMDFQAVGIEIKTEIPLVRAQFSWKGSLTEISAILAAEASAVLLEKSKAQSEGEDFGILTPSTLGMPFVERLQDAGVRVTVSES</sequence>
<dbReference type="Gene3D" id="3.40.50.720">
    <property type="entry name" value="NAD(P)-binding Rossmann-like Domain"/>
    <property type="match status" value="1"/>
</dbReference>
<organism evidence="4 5">
    <name type="scientific">Venturia inaequalis</name>
    <name type="common">Apple scab fungus</name>
    <dbReference type="NCBI Taxonomy" id="5025"/>
    <lineage>
        <taxon>Eukaryota</taxon>
        <taxon>Fungi</taxon>
        <taxon>Dikarya</taxon>
        <taxon>Ascomycota</taxon>
        <taxon>Pezizomycotina</taxon>
        <taxon>Dothideomycetes</taxon>
        <taxon>Pleosporomycetidae</taxon>
        <taxon>Venturiales</taxon>
        <taxon>Venturiaceae</taxon>
        <taxon>Venturia</taxon>
    </lineage>
</organism>
<evidence type="ECO:0000313" key="5">
    <source>
        <dbReference type="Proteomes" id="UP000490939"/>
    </source>
</evidence>
<accession>A0A8H3VBX2</accession>
<dbReference type="OrthoDB" id="10268090at2759"/>
<dbReference type="AlphaFoldDB" id="A0A8H3VBX2"/>
<keyword evidence="2" id="KW-0472">Membrane</keyword>
<dbReference type="InterPro" id="IPR051276">
    <property type="entry name" value="Saccharopine_DH-like_oxidrdct"/>
</dbReference>
<gene>
    <name evidence="4" type="ORF">EG327_004821</name>
</gene>
<feature type="domain" description="Saccharopine dehydrogenase NADP binding" evidence="3">
    <location>
        <begin position="9"/>
        <end position="139"/>
    </location>
</feature>
<evidence type="ECO:0000256" key="1">
    <source>
        <dbReference type="ARBA" id="ARBA00038048"/>
    </source>
</evidence>
<dbReference type="GO" id="GO:0005739">
    <property type="term" value="C:mitochondrion"/>
    <property type="evidence" value="ECO:0007669"/>
    <property type="project" value="TreeGrafter"/>
</dbReference>
<keyword evidence="5" id="KW-1185">Reference proteome</keyword>
<name>A0A8H3VBX2_VENIN</name>
<dbReference type="InterPro" id="IPR005097">
    <property type="entry name" value="Sacchrp_dh_NADP-bd"/>
</dbReference>
<dbReference type="Proteomes" id="UP000490939">
    <property type="component" value="Unassembled WGS sequence"/>
</dbReference>
<proteinExistence type="inferred from homology"/>
<dbReference type="SUPFAM" id="SSF51735">
    <property type="entry name" value="NAD(P)-binding Rossmann-fold domains"/>
    <property type="match status" value="1"/>
</dbReference>
<dbReference type="InterPro" id="IPR036291">
    <property type="entry name" value="NAD(P)-bd_dom_sf"/>
</dbReference>
<dbReference type="PANTHER" id="PTHR12286:SF5">
    <property type="entry name" value="SACCHAROPINE DEHYDROGENASE-LIKE OXIDOREDUCTASE"/>
    <property type="match status" value="1"/>
</dbReference>
<dbReference type="GO" id="GO:0005811">
    <property type="term" value="C:lipid droplet"/>
    <property type="evidence" value="ECO:0007669"/>
    <property type="project" value="TreeGrafter"/>
</dbReference>
<reference evidence="4 5" key="1">
    <citation type="submission" date="2019-07" db="EMBL/GenBank/DDBJ databases">
        <title>Venturia inaequalis Genome Resource.</title>
        <authorList>
            <person name="Lichtner F.J."/>
        </authorList>
    </citation>
    <scope>NUCLEOTIDE SEQUENCE [LARGE SCALE GENOMIC DNA]</scope>
    <source>
        <strain evidence="4 5">DMI_063113</strain>
    </source>
</reference>
<dbReference type="EMBL" id="WNWR01000283">
    <property type="protein sequence ID" value="KAE9985125.1"/>
    <property type="molecule type" value="Genomic_DNA"/>
</dbReference>
<protein>
    <recommendedName>
        <fullName evidence="3">Saccharopine dehydrogenase NADP binding domain-containing protein</fullName>
    </recommendedName>
</protein>